<protein>
    <submittedName>
        <fullName evidence="2">Uncharacterized protein</fullName>
    </submittedName>
</protein>
<name>A0AAV0Z3V3_VICFA</name>
<evidence type="ECO:0000256" key="1">
    <source>
        <dbReference type="SAM" id="MobiDB-lite"/>
    </source>
</evidence>
<dbReference type="Proteomes" id="UP001157006">
    <property type="component" value="Chromosome 1S"/>
</dbReference>
<gene>
    <name evidence="2" type="ORF">VFH_I081440</name>
</gene>
<evidence type="ECO:0000313" key="2">
    <source>
        <dbReference type="EMBL" id="CAI8593245.1"/>
    </source>
</evidence>
<evidence type="ECO:0000313" key="3">
    <source>
        <dbReference type="Proteomes" id="UP001157006"/>
    </source>
</evidence>
<reference evidence="2 3" key="1">
    <citation type="submission" date="2023-01" db="EMBL/GenBank/DDBJ databases">
        <authorList>
            <person name="Kreplak J."/>
        </authorList>
    </citation>
    <scope>NUCLEOTIDE SEQUENCE [LARGE SCALE GENOMIC DNA]</scope>
</reference>
<keyword evidence="3" id="KW-1185">Reference proteome</keyword>
<proteinExistence type="predicted"/>
<feature type="region of interest" description="Disordered" evidence="1">
    <location>
        <begin position="114"/>
        <end position="135"/>
    </location>
</feature>
<feature type="region of interest" description="Disordered" evidence="1">
    <location>
        <begin position="61"/>
        <end position="96"/>
    </location>
</feature>
<organism evidence="2 3">
    <name type="scientific">Vicia faba</name>
    <name type="common">Broad bean</name>
    <name type="synonym">Faba vulgaris</name>
    <dbReference type="NCBI Taxonomy" id="3906"/>
    <lineage>
        <taxon>Eukaryota</taxon>
        <taxon>Viridiplantae</taxon>
        <taxon>Streptophyta</taxon>
        <taxon>Embryophyta</taxon>
        <taxon>Tracheophyta</taxon>
        <taxon>Spermatophyta</taxon>
        <taxon>Magnoliopsida</taxon>
        <taxon>eudicotyledons</taxon>
        <taxon>Gunneridae</taxon>
        <taxon>Pentapetalae</taxon>
        <taxon>rosids</taxon>
        <taxon>fabids</taxon>
        <taxon>Fabales</taxon>
        <taxon>Fabaceae</taxon>
        <taxon>Papilionoideae</taxon>
        <taxon>50 kb inversion clade</taxon>
        <taxon>NPAAA clade</taxon>
        <taxon>Hologalegina</taxon>
        <taxon>IRL clade</taxon>
        <taxon>Fabeae</taxon>
        <taxon>Vicia</taxon>
    </lineage>
</organism>
<accession>A0AAV0Z3V3</accession>
<dbReference type="AlphaFoldDB" id="A0AAV0Z3V3"/>
<dbReference type="EMBL" id="OX451735">
    <property type="protein sequence ID" value="CAI8593245.1"/>
    <property type="molecule type" value="Genomic_DNA"/>
</dbReference>
<sequence>MPVKFDHMVTMIIESHDTDTLSVAELQGSIESHVNKILKNTEKVVKEEALKTQVNFNNTYESSRTVEERGQNNSNNKGRGNYRGRGRGNFGGRGRGNFNQWRDNNFNGFIPTHLGRGGHSFGSTYHGRRRDNYNT</sequence>